<gene>
    <name evidence="1" type="ORF">TCM_027965</name>
</gene>
<dbReference type="HOGENOM" id="CLU_1202517_0_0_1"/>
<dbReference type="CDD" id="cd00303">
    <property type="entry name" value="retropepsin_like"/>
    <property type="match status" value="1"/>
</dbReference>
<reference evidence="1 2" key="1">
    <citation type="journal article" date="2013" name="Genome Biol.">
        <title>The genome sequence of the most widely cultivated cacao type and its use to identify candidate genes regulating pod color.</title>
        <authorList>
            <person name="Motamayor J.C."/>
            <person name="Mockaitis K."/>
            <person name="Schmutz J."/>
            <person name="Haiminen N."/>
            <person name="Iii D.L."/>
            <person name="Cornejo O."/>
            <person name="Findley S.D."/>
            <person name="Zheng P."/>
            <person name="Utro F."/>
            <person name="Royaert S."/>
            <person name="Saski C."/>
            <person name="Jenkins J."/>
            <person name="Podicheti R."/>
            <person name="Zhao M."/>
            <person name="Scheffler B.E."/>
            <person name="Stack J.C."/>
            <person name="Feltus F.A."/>
            <person name="Mustiga G.M."/>
            <person name="Amores F."/>
            <person name="Phillips W."/>
            <person name="Marelli J.P."/>
            <person name="May G.D."/>
            <person name="Shapiro H."/>
            <person name="Ma J."/>
            <person name="Bustamante C.D."/>
            <person name="Schnell R.J."/>
            <person name="Main D."/>
            <person name="Gilbert D."/>
            <person name="Parida L."/>
            <person name="Kuhn D.N."/>
        </authorList>
    </citation>
    <scope>NUCLEOTIDE SEQUENCE [LARGE SCALE GENOMIC DNA]</scope>
    <source>
        <strain evidence="2">cv. Matina 1-6</strain>
    </source>
</reference>
<protein>
    <submittedName>
        <fullName evidence="1">Uncharacterized protein</fullName>
    </submittedName>
</protein>
<name>A0A061GB72_THECC</name>
<dbReference type="eggNOG" id="KOG0017">
    <property type="taxonomic scope" value="Eukaryota"/>
</dbReference>
<evidence type="ECO:0000313" key="2">
    <source>
        <dbReference type="Proteomes" id="UP000026915"/>
    </source>
</evidence>
<dbReference type="EMBL" id="CM001884">
    <property type="protein sequence ID" value="EOY26397.1"/>
    <property type="molecule type" value="Genomic_DNA"/>
</dbReference>
<accession>A0A061GB72</accession>
<dbReference type="InParanoid" id="A0A061GB72"/>
<proteinExistence type="predicted"/>
<dbReference type="Gramene" id="EOY26397">
    <property type="protein sequence ID" value="EOY26397"/>
    <property type="gene ID" value="TCM_027965"/>
</dbReference>
<dbReference type="PANTHER" id="PTHR35046:SF26">
    <property type="entry name" value="RNA-DIRECTED DNA POLYMERASE"/>
    <property type="match status" value="1"/>
</dbReference>
<evidence type="ECO:0000313" key="1">
    <source>
        <dbReference type="EMBL" id="EOY26397.1"/>
    </source>
</evidence>
<keyword evidence="2" id="KW-1185">Reference proteome</keyword>
<dbReference type="Proteomes" id="UP000026915">
    <property type="component" value="Chromosome 6"/>
</dbReference>
<dbReference type="AlphaFoldDB" id="A0A061GB72"/>
<sequence>MRKKKIGRGKVFFAPILFVRVKCDLIIDGGSVQNIISKEAVDKLKLPTSKHPHPYKIRWIKKGHEVLVTTQCLVKFTMGGNLDDEILCDVVPMDVGHILVGCLEDEIEYGEDENPFYDVGPAILAVHGELGEQLLHALALNVCGVMIKRAERRNFNQYVMMIRMKMRNHNLFMMSMMKTMGKLMFIQFKESEIPKHPFEVWQLLKELKVAYQEFGWDRKTTHKTPDGFNG</sequence>
<organism evidence="1 2">
    <name type="scientific">Theobroma cacao</name>
    <name type="common">Cacao</name>
    <name type="synonym">Cocoa</name>
    <dbReference type="NCBI Taxonomy" id="3641"/>
    <lineage>
        <taxon>Eukaryota</taxon>
        <taxon>Viridiplantae</taxon>
        <taxon>Streptophyta</taxon>
        <taxon>Embryophyta</taxon>
        <taxon>Tracheophyta</taxon>
        <taxon>Spermatophyta</taxon>
        <taxon>Magnoliopsida</taxon>
        <taxon>eudicotyledons</taxon>
        <taxon>Gunneridae</taxon>
        <taxon>Pentapetalae</taxon>
        <taxon>rosids</taxon>
        <taxon>malvids</taxon>
        <taxon>Malvales</taxon>
        <taxon>Malvaceae</taxon>
        <taxon>Byttnerioideae</taxon>
        <taxon>Theobroma</taxon>
    </lineage>
</organism>
<dbReference type="PANTHER" id="PTHR35046">
    <property type="entry name" value="ZINC KNUCKLE (CCHC-TYPE) FAMILY PROTEIN"/>
    <property type="match status" value="1"/>
</dbReference>